<evidence type="ECO:0000313" key="5">
    <source>
        <dbReference type="Proteomes" id="UP000694866"/>
    </source>
</evidence>
<reference evidence="6" key="2">
    <citation type="submission" date="2025-04" db="UniProtKB">
        <authorList>
            <consortium name="RefSeq"/>
        </authorList>
    </citation>
    <scope>IDENTIFICATION</scope>
    <source>
        <strain evidence="6">USDA-PBARC FA_bdor</strain>
        <tissue evidence="6">Whole organism</tissue>
    </source>
</reference>
<evidence type="ECO:0000313" key="4">
    <source>
        <dbReference type="EMBL" id="JAG75217.1"/>
    </source>
</evidence>
<protein>
    <submittedName>
        <fullName evidence="6">TELO2-interacting protein 1 homolog isoform X1</fullName>
    </submittedName>
    <submittedName>
        <fullName evidence="4">Tti1 protein</fullName>
    </submittedName>
</protein>
<feature type="region of interest" description="Disordered" evidence="1">
    <location>
        <begin position="778"/>
        <end position="800"/>
    </location>
</feature>
<name>A0A0C9RAW0_9HYME</name>
<dbReference type="Gene3D" id="1.25.10.10">
    <property type="entry name" value="Leucine-rich Repeat Variant"/>
    <property type="match status" value="1"/>
</dbReference>
<proteinExistence type="predicted"/>
<reference evidence="4" key="1">
    <citation type="submission" date="2015-01" db="EMBL/GenBank/DDBJ databases">
        <title>Transcriptome Assembly of Fopius arisanus.</title>
        <authorList>
            <person name="Geib S."/>
        </authorList>
    </citation>
    <scope>NUCLEOTIDE SEQUENCE</scope>
</reference>
<dbReference type="PANTHER" id="PTHR18460:SF3">
    <property type="entry name" value="TELO2-INTERACTING PROTEIN 1 HOMOLOG"/>
    <property type="match status" value="1"/>
</dbReference>
<dbReference type="CTD" id="9675"/>
<dbReference type="OrthoDB" id="49511at2759"/>
<dbReference type="EMBL" id="GBYB01005450">
    <property type="protein sequence ID" value="JAG75217.1"/>
    <property type="molecule type" value="Transcribed_RNA"/>
</dbReference>
<feature type="domain" description="TTI1 N-terminal TPR" evidence="2">
    <location>
        <begin position="14"/>
        <end position="362"/>
    </location>
</feature>
<dbReference type="Proteomes" id="UP000694866">
    <property type="component" value="Unplaced"/>
</dbReference>
<accession>A0A0C9RAW0</accession>
<dbReference type="PANTHER" id="PTHR18460">
    <property type="entry name" value="TEL2 INTERACTING PROTEIN 1 TTI1 FAMILY MEMBER"/>
    <property type="match status" value="1"/>
</dbReference>
<evidence type="ECO:0000256" key="1">
    <source>
        <dbReference type="SAM" id="MobiDB-lite"/>
    </source>
</evidence>
<organism evidence="4">
    <name type="scientific">Fopius arisanus</name>
    <dbReference type="NCBI Taxonomy" id="64838"/>
    <lineage>
        <taxon>Eukaryota</taxon>
        <taxon>Metazoa</taxon>
        <taxon>Ecdysozoa</taxon>
        <taxon>Arthropoda</taxon>
        <taxon>Hexapoda</taxon>
        <taxon>Insecta</taxon>
        <taxon>Pterygota</taxon>
        <taxon>Neoptera</taxon>
        <taxon>Endopterygota</taxon>
        <taxon>Hymenoptera</taxon>
        <taxon>Apocrita</taxon>
        <taxon>Ichneumonoidea</taxon>
        <taxon>Braconidae</taxon>
        <taxon>Opiinae</taxon>
        <taxon>Fopius</taxon>
    </lineage>
</organism>
<dbReference type="SUPFAM" id="SSF48371">
    <property type="entry name" value="ARM repeat"/>
    <property type="match status" value="1"/>
</dbReference>
<dbReference type="Pfam" id="PF24181">
    <property type="entry name" value="TPR_TTI1_C"/>
    <property type="match status" value="1"/>
</dbReference>
<sequence length="1052" mass="119721">MCQNMSEITAHQAFSSLKPLCDSLIKNPNKQNAEKVCDCLSNLPRSVLENLADYVLFPPLVHLEHGAIKLEIRLQLLNIIKAVLSRVRVQKIELFFKLHSILLSQVRDARQPTVLIPEHEELKLNIMHCLRHLFLAASSDLIELIYTRDNSLRLSESFFACVSIAKEEKYSTLKIAAMETLMTLSYTHDEADVSDVVLRSQVADVVMLYFPGIIRGMLDIAGGSDTQNHKVTLMSVRALGRVITLVMGDSPLEDPGLSLPLVPETSVASSSPDPLGVNLKLTTQEDKEKYLKTVRTVEWLKATSEKLTLPLKTLADLSKHSHPKVRRELLTTIFLLTTKCPRNMSENIADLVDVVITLSEDDEQEVRDPAKNSLNEINHAIIDNLRTRSITSMLEENFYRLLTKLPRVMRRSENSAQLAYLNQLTGYLRIFGPERLPKLMSSIAHLRRLLLALIYVIELDCREVSILDDNQITTMEDISYLSTKSWKKFKFILDPAVLDKLIGICKLMGELGDVYILVDSIIELMSDIPQYQKELTLLLNWTCMASNPTLEVLYPQVINHYINQELWYLPIEVEEETTLYQVQSNILQNCLLMEGLGILAVILRENYQQYLLKTLYLIIERAGNKNRLISSVGLHTLNELAKSQGYPNISNFLWHNIDYISYHVTVKLRRFEKNLGVLDVVMIVMEYSTLDFLPCLKDIVAEALGQLKVTVEGSNSHSILKVLYTFILCIRRQVCGQGCMEENVKVSESVTDRVIHDLMEYSEAKKADKLMDEDSGILNSEGQMESGGESNNGGFNDLGDPQETKVPEYVKLVEDVMQCSLNFVPSKKIPESLIAMDILQGGLEVLSPWTDQLLPLVHKLWQPLVERFKESNILIMNRAWQLLYTTAQCSEDFVRARTLEKVSPAIAKFLEISAKESRGKDEKNPYGFTQMFKLQRIILSQVGAMANYLKLQEKSLWQLLSMTECYLDSHQHPVLQDRCVELFKTIFHCNGEVVWVKCLSVWNSSVKCSSMHVVPTLDDLNTMQDESIETPYGKNIGVLLKYIYEITNGEFR</sequence>
<dbReference type="InterPro" id="IPR049362">
    <property type="entry name" value="TTI1_rpt"/>
</dbReference>
<dbReference type="Pfam" id="PF24176">
    <property type="entry name" value="TPR_TTI1_2nd"/>
    <property type="match status" value="1"/>
</dbReference>
<dbReference type="InterPro" id="IPR016024">
    <property type="entry name" value="ARM-type_fold"/>
</dbReference>
<evidence type="ECO:0000313" key="6">
    <source>
        <dbReference type="RefSeq" id="XP_011306394.1"/>
    </source>
</evidence>
<dbReference type="Pfam" id="PF24173">
    <property type="entry name" value="TPR_TTI1_N"/>
    <property type="match status" value="1"/>
</dbReference>
<dbReference type="InterPro" id="IPR011989">
    <property type="entry name" value="ARM-like"/>
</dbReference>
<dbReference type="GO" id="GO:0005737">
    <property type="term" value="C:cytoplasm"/>
    <property type="evidence" value="ECO:0007669"/>
    <property type="project" value="TreeGrafter"/>
</dbReference>
<dbReference type="RefSeq" id="XP_011306394.1">
    <property type="nucleotide sequence ID" value="XM_011308092.1"/>
</dbReference>
<dbReference type="InterPro" id="IPR057566">
    <property type="entry name" value="TPR_TTI1_N"/>
</dbReference>
<feature type="domain" description="TTI1 C-terminal TPR" evidence="3">
    <location>
        <begin position="722"/>
        <end position="995"/>
    </location>
</feature>
<dbReference type="KEGG" id="fas:105268491"/>
<dbReference type="AlphaFoldDB" id="A0A0C9RAW0"/>
<dbReference type="GeneID" id="105268491"/>
<accession>A0A9R1TA67</accession>
<evidence type="ECO:0000259" key="3">
    <source>
        <dbReference type="Pfam" id="PF24181"/>
    </source>
</evidence>
<dbReference type="InterPro" id="IPR052587">
    <property type="entry name" value="TELO2-interacting_protein_1"/>
</dbReference>
<dbReference type="Pfam" id="PF21547">
    <property type="entry name" value="TTI1"/>
    <property type="match status" value="1"/>
</dbReference>
<dbReference type="InterPro" id="IPR057567">
    <property type="entry name" value="TPR_TTI1_C"/>
</dbReference>
<keyword evidence="5" id="KW-1185">Reference proteome</keyword>
<feature type="compositionally biased region" description="Low complexity" evidence="1">
    <location>
        <begin position="779"/>
        <end position="794"/>
    </location>
</feature>
<evidence type="ECO:0000259" key="2">
    <source>
        <dbReference type="Pfam" id="PF24173"/>
    </source>
</evidence>
<gene>
    <name evidence="4 6" type="primary">Tti1</name>
    <name evidence="4" type="ORF">g.14820</name>
</gene>